<reference evidence="5" key="2">
    <citation type="submission" date="2020-01" db="EMBL/GenBank/DDBJ databases">
        <authorList>
            <person name="Korhonen P.K.K."/>
            <person name="Guangxu M.G."/>
            <person name="Wang T.W."/>
            <person name="Stroehlein A.J.S."/>
            <person name="Young N.D."/>
            <person name="Ang C.-S.A."/>
            <person name="Fernando D.W.F."/>
            <person name="Lu H.L."/>
            <person name="Taylor S.T."/>
            <person name="Ehtesham M.E.M."/>
            <person name="Najaraj S.H.N."/>
            <person name="Harsha G.H.G."/>
            <person name="Madugundu A.M."/>
            <person name="Renuse S.R."/>
            <person name="Holt D.H."/>
            <person name="Pandey A.P."/>
            <person name="Papenfuss A.P."/>
            <person name="Gasser R.B.G."/>
            <person name="Fischer K.F."/>
        </authorList>
    </citation>
    <scope>NUCLEOTIDE SEQUENCE</scope>
    <source>
        <strain evidence="5">SSS_KF_BRIS2020</strain>
    </source>
</reference>
<keyword evidence="7" id="KW-1185">Reference proteome</keyword>
<accession>A0A834RB20</accession>
<dbReference type="EMBL" id="WVUK01000056">
    <property type="protein sequence ID" value="KAF7492397.1"/>
    <property type="molecule type" value="Genomic_DNA"/>
</dbReference>
<sequence length="270" mass="31254">MFRVKFQSFSSTHIMWNCFNDCVEPDATSRLEQRKWNRIRSFQISTKEPITIAKDSNLILDQNLHQTNEGIVINNGKINLSNIKSFIENHSTDKNALRLITNTEINKVTQNFYITSFAGLRLKTIKLLRIDLILNATIDLPSIDLSRDDGMETKILRVPISEKEPETLNRYIDNVADQIHYNYSLNKNTLLYCHDGSFNTIALAIGYLLKYTDLFLSETLLYLHSIRKNFQSPSLGSLGNFKSILINFANRFDKNDITRKIRKEINNKTL</sequence>
<keyword evidence="2" id="KW-0378">Hydrolase</keyword>
<dbReference type="GO" id="GO:0004721">
    <property type="term" value="F:phosphoprotein phosphatase activity"/>
    <property type="evidence" value="ECO:0007669"/>
    <property type="project" value="UniProtKB-KW"/>
</dbReference>
<dbReference type="EnsemblMetazoa" id="SSS_4047s_mrna">
    <property type="protein sequence ID" value="KAF7492397.1"/>
    <property type="gene ID" value="SSS_4047"/>
</dbReference>
<reference evidence="6" key="3">
    <citation type="submission" date="2022-06" db="UniProtKB">
        <authorList>
            <consortium name="EnsemblMetazoa"/>
        </authorList>
    </citation>
    <scope>IDENTIFICATION</scope>
</reference>
<dbReference type="Pfam" id="PF00782">
    <property type="entry name" value="DSPc"/>
    <property type="match status" value="1"/>
</dbReference>
<evidence type="ECO:0000313" key="5">
    <source>
        <dbReference type="EMBL" id="KAF7492397.1"/>
    </source>
</evidence>
<feature type="domain" description="Dual specificity phosphatase catalytic" evidence="4">
    <location>
        <begin position="113"/>
        <end position="231"/>
    </location>
</feature>
<evidence type="ECO:0000313" key="6">
    <source>
        <dbReference type="EnsemblMetazoa" id="KAF7492397.1"/>
    </source>
</evidence>
<reference evidence="7" key="1">
    <citation type="journal article" date="2020" name="PLoS Negl. Trop. Dis.">
        <title>High-quality nuclear genome for Sarcoptes scabiei-A critical resource for a neglected parasite.</title>
        <authorList>
            <person name="Korhonen P.K."/>
            <person name="Gasser R.B."/>
            <person name="Ma G."/>
            <person name="Wang T."/>
            <person name="Stroehlein A.J."/>
            <person name="Young N.D."/>
            <person name="Ang C.S."/>
            <person name="Fernando D.D."/>
            <person name="Lu H.C."/>
            <person name="Taylor S."/>
            <person name="Reynolds S.L."/>
            <person name="Mofiz E."/>
            <person name="Najaraj S.H."/>
            <person name="Gowda H."/>
            <person name="Madugundu A."/>
            <person name="Renuse S."/>
            <person name="Holt D."/>
            <person name="Pandey A."/>
            <person name="Papenfuss A.T."/>
            <person name="Fischer K."/>
        </authorList>
    </citation>
    <scope>NUCLEOTIDE SEQUENCE [LARGE SCALE GENOMIC DNA]</scope>
</reference>
<dbReference type="InterPro" id="IPR052103">
    <property type="entry name" value="Dual_spec_Phospatases"/>
</dbReference>
<dbReference type="AlphaFoldDB" id="A0A834RB20"/>
<keyword evidence="3" id="KW-0904">Protein phosphatase</keyword>
<dbReference type="InterPro" id="IPR000340">
    <property type="entry name" value="Dual-sp_phosphatase_cat-dom"/>
</dbReference>
<organism evidence="5">
    <name type="scientific">Sarcoptes scabiei</name>
    <name type="common">Itch mite</name>
    <name type="synonym">Acarus scabiei</name>
    <dbReference type="NCBI Taxonomy" id="52283"/>
    <lineage>
        <taxon>Eukaryota</taxon>
        <taxon>Metazoa</taxon>
        <taxon>Ecdysozoa</taxon>
        <taxon>Arthropoda</taxon>
        <taxon>Chelicerata</taxon>
        <taxon>Arachnida</taxon>
        <taxon>Acari</taxon>
        <taxon>Acariformes</taxon>
        <taxon>Sarcoptiformes</taxon>
        <taxon>Astigmata</taxon>
        <taxon>Psoroptidia</taxon>
        <taxon>Sarcoptoidea</taxon>
        <taxon>Sarcoptidae</taxon>
        <taxon>Sarcoptinae</taxon>
        <taxon>Sarcoptes</taxon>
    </lineage>
</organism>
<dbReference type="SUPFAM" id="SSF52799">
    <property type="entry name" value="(Phosphotyrosine protein) phosphatases II"/>
    <property type="match status" value="1"/>
</dbReference>
<evidence type="ECO:0000256" key="1">
    <source>
        <dbReference type="ARBA" id="ARBA00008601"/>
    </source>
</evidence>
<evidence type="ECO:0000256" key="2">
    <source>
        <dbReference type="ARBA" id="ARBA00022801"/>
    </source>
</evidence>
<proteinExistence type="inferred from homology"/>
<evidence type="ECO:0000313" key="7">
    <source>
        <dbReference type="Proteomes" id="UP000070412"/>
    </source>
</evidence>
<dbReference type="PANTHER" id="PTHR45961">
    <property type="entry name" value="IP21249P"/>
    <property type="match status" value="1"/>
</dbReference>
<evidence type="ECO:0000259" key="4">
    <source>
        <dbReference type="Pfam" id="PF00782"/>
    </source>
</evidence>
<dbReference type="InterPro" id="IPR029021">
    <property type="entry name" value="Prot-tyrosine_phosphatase-like"/>
</dbReference>
<dbReference type="Gene3D" id="3.90.190.10">
    <property type="entry name" value="Protein tyrosine phosphatase superfamily"/>
    <property type="match status" value="1"/>
</dbReference>
<protein>
    <recommendedName>
        <fullName evidence="4">Dual specificity phosphatase catalytic domain-containing protein</fullName>
    </recommendedName>
</protein>
<dbReference type="Proteomes" id="UP000070412">
    <property type="component" value="Unassembled WGS sequence"/>
</dbReference>
<dbReference type="OrthoDB" id="6514889at2759"/>
<dbReference type="PANTHER" id="PTHR45961:SF6">
    <property type="entry name" value="IP21249P"/>
    <property type="match status" value="1"/>
</dbReference>
<gene>
    <name evidence="5" type="ORF">SSS_4047</name>
</gene>
<comment type="similarity">
    <text evidence="1">Belongs to the protein-tyrosine phosphatase family. Non-receptor class dual specificity subfamily.</text>
</comment>
<evidence type="ECO:0000256" key="3">
    <source>
        <dbReference type="ARBA" id="ARBA00022912"/>
    </source>
</evidence>
<name>A0A834RB20_SARSC</name>